<evidence type="ECO:0000259" key="2">
    <source>
        <dbReference type="Pfam" id="PF10412"/>
    </source>
</evidence>
<dbReference type="EMBL" id="JAFNLL010000002">
    <property type="protein sequence ID" value="MBO1266631.1"/>
    <property type="molecule type" value="Genomic_DNA"/>
</dbReference>
<dbReference type="PANTHER" id="PTHR30121">
    <property type="entry name" value="UNCHARACTERIZED PROTEIN YJGR-RELATED"/>
    <property type="match status" value="1"/>
</dbReference>
<feature type="compositionally biased region" description="Basic and acidic residues" evidence="1">
    <location>
        <begin position="1308"/>
        <end position="1321"/>
    </location>
</feature>
<evidence type="ECO:0000256" key="1">
    <source>
        <dbReference type="SAM" id="MobiDB-lite"/>
    </source>
</evidence>
<feature type="region of interest" description="Disordered" evidence="1">
    <location>
        <begin position="1292"/>
        <end position="1359"/>
    </location>
</feature>
<feature type="domain" description="Type IV secretion system coupling protein TraD DNA-binding" evidence="2">
    <location>
        <begin position="1395"/>
        <end position="1468"/>
    </location>
</feature>
<comment type="caution">
    <text evidence="3">The sequence shown here is derived from an EMBL/GenBank/DDBJ whole genome shotgun (WGS) entry which is preliminary data.</text>
</comment>
<dbReference type="Pfam" id="PF10412">
    <property type="entry name" value="TrwB_AAD_bind"/>
    <property type="match status" value="1"/>
</dbReference>
<sequence>MAVLELSNQIVHELVRELGLEGLSDSQRERCSEMVSSCLSTLSTVHSRSADSGRSWNAAWFAHVDRGISNLLVILNHLRATGSALELSEALARYVYACFALPRPTSAMARSFVTSASAAAALGDSLSECWGDEETFRMSAGQLATRPEVKAVGGKHALEDFAIDDLDEAVSREGNAWLGLVDVIGASPENIERFSELTETQFRSPAREDIGSLAIDISLVGGGSLMLDPELPESPFLIPLSSDGSAGGRQLQSELLTIRIPTLERIGQDVVRSSRLTIQILPANIANWVGNVELAEDGSLLAVGRFVKPRGNGRSAAPFRLVSLKVSLSTNDSLAPWVRSDLTAKGYVFSGMQTFLVAAPFKKSGALGKISYLGPTDWIPSANPDEREQDFAEELPDVPGGYQAMLWHADAAEQPLLDGVVLKGHPVLAGLFPLRFAPTGDNEFVASGTTFRVRPVAAGGGHQSALLAAAVKQQVVPDRPKLATEGSVRGQAEAFYASRLVAGDDSIIAALGHIMMPSNESTRVADARPQDRGSILMPDAARIALDRVSYFELEQDFVNGAEAERFRDAFRALNLGDLLLRQDVRGEGVDFEWPSRTSWRSLWGSAALGEYLDAYTQLVDAARATGRDENVFWAAYPMSVSVWDVRGDEGCQAVLLSPLHPLRLTWLAGAEHVLFEAENSVQHAGSIEGWNLPLVGPGESSSGRMLAVPTDSGEDQIFLGWSMMLPPGKSRPRRLSPPDRIGNAVTPGTAVSGLNATAVDAALRSFRRMHPHITTLTVDLHAHDRQIRLTEIDDSVLAVAEEWGKDETGRLVGGVRVLDSVMREGPVPRDAVTRLVRDNRDMLLTWSRYAPRPGSKVWCNIRLLQDSGTTVRVGDGGQAHGVLGNVPLRRFESNLNRLTERRLSLSHPAVPGEMGWVSFSRALEACESDDSAPVVEAGMMRRDVADVTADWTVMGESFLSPAIMAELMDAHGEGARMLWEWRPPVFERSADVPFMERRPFVAIAKVPDSFGHQLESLLTKATGQENSSALKALVMSRLGSRGVGLSSLLSMGGTHVAGALGFFLTFGLFDRAASGTTNRFVLPIDAADYFLRTLSGQANHGLHQRRADLLFIEMDENQIVLSPVEIKCYGLKGESIGSTLPSPDSAALKEPLAQLEASHRLLKGIEHRAAEVVGADRVIWMNSLATLVETAARLNHILAGSPKDFASRLSALVDGQMKVRVGRPLLTYLQHGATTSTGDAFYAGKVGSEEFQVGALIADTATVFEGLDTVDQRAVIEGWCDLVDWSAAEPANEDLPAQGSSDEDPIDPDDRQARAAGHDAADPEAEPVSTRGQQEPPGSFRVDAETESETDGSEPGLPVDVEADYRAGIAGDGVRIKVGSLLGSVGKTEVDFWPSTTNLNQMNVGIVGDLGTGKTELVKALISQIREQAREKQPSESTSMLIFDYKGDFQKEEFVSRVGGVVLEPHQIPVNIFMPVTGEHSKLPYQQAAAFVDVLRKIYRGVGPVQASLLNEAVRELYQQNDNRPPTLAEVRVAYLEKSGNPDSVSSILDSFVLSQIFSADRGVLKPFGELLEGKVLIVALDRLGQDQSAKNALVALFLNLYYDNMLRTKKPPFQGVAPNQLRYLKSFLLVDEAVNIMRYDFQVLMDLMLQGRQFGYGVMLASQYLSHFKEGRENYGQPLRTWFIHKVPSVSGRELASLGLPDLSQDVPRRIPELRQHQVFYKSLGYDEGRFVRVVPYYERYGL</sequence>
<dbReference type="GO" id="GO:0003677">
    <property type="term" value="F:DNA binding"/>
    <property type="evidence" value="ECO:0007669"/>
    <property type="project" value="UniProtKB-KW"/>
</dbReference>
<gene>
    <name evidence="3" type="ORF">J1902_01310</name>
</gene>
<evidence type="ECO:0000313" key="3">
    <source>
        <dbReference type="EMBL" id="MBO1266631.1"/>
    </source>
</evidence>
<keyword evidence="3" id="KW-0238">DNA-binding</keyword>
<keyword evidence="4" id="KW-1185">Reference proteome</keyword>
<dbReference type="PANTHER" id="PTHR30121:SF11">
    <property type="entry name" value="AAA+ ATPASE DOMAIN-CONTAINING PROTEIN"/>
    <property type="match status" value="1"/>
</dbReference>
<evidence type="ECO:0000313" key="4">
    <source>
        <dbReference type="Proteomes" id="UP000664164"/>
    </source>
</evidence>
<organism evidence="3 4">
    <name type="scientific">Arthrobacter cavernae</name>
    <dbReference type="NCBI Taxonomy" id="2817681"/>
    <lineage>
        <taxon>Bacteria</taxon>
        <taxon>Bacillati</taxon>
        <taxon>Actinomycetota</taxon>
        <taxon>Actinomycetes</taxon>
        <taxon>Micrococcales</taxon>
        <taxon>Micrococcaceae</taxon>
        <taxon>Arthrobacter</taxon>
    </lineage>
</organism>
<proteinExistence type="predicted"/>
<accession>A0A939HBB2</accession>
<name>A0A939HBB2_9MICC</name>
<protein>
    <submittedName>
        <fullName evidence="3">Type IV secretion system DNA-binding domain-containing protein</fullName>
    </submittedName>
</protein>
<dbReference type="InterPro" id="IPR027417">
    <property type="entry name" value="P-loop_NTPase"/>
</dbReference>
<dbReference type="Proteomes" id="UP000664164">
    <property type="component" value="Unassembled WGS sequence"/>
</dbReference>
<dbReference type="Gene3D" id="3.40.50.300">
    <property type="entry name" value="P-loop containing nucleotide triphosphate hydrolases"/>
    <property type="match status" value="2"/>
</dbReference>
<dbReference type="RefSeq" id="WP_207614378.1">
    <property type="nucleotide sequence ID" value="NZ_JAFNLL010000002.1"/>
</dbReference>
<reference evidence="3" key="1">
    <citation type="submission" date="2021-03" db="EMBL/GenBank/DDBJ databases">
        <title>A new species, PO-11, isolated from a karst cave deposit.</title>
        <authorList>
            <person name="Zhaoxiaoyong W."/>
        </authorList>
    </citation>
    <scope>NUCLEOTIDE SEQUENCE</scope>
    <source>
        <strain evidence="3">PO-11</strain>
    </source>
</reference>
<dbReference type="InterPro" id="IPR019476">
    <property type="entry name" value="T4SS_TraD_DNA-bd"/>
</dbReference>
<dbReference type="InterPro" id="IPR051162">
    <property type="entry name" value="T4SS_component"/>
</dbReference>
<dbReference type="SUPFAM" id="SSF52540">
    <property type="entry name" value="P-loop containing nucleoside triphosphate hydrolases"/>
    <property type="match status" value="1"/>
</dbReference>